<sequence length="346" mass="40054">VFSWVQNIRYFGSRWMIGFVAFEKQYGDKEGIEDAIAGNRRFQYEDEVRKNPLNYDSWFDYVMLEDTVGNKDRIREIYEMAIANIPPAEEKRYWQTHIYLWRPFVLEGAQIPSSSLIIHVFSGNAPDDDVDMRIQSKVVISQMNGQYYGSSCLYRWKDDLEDGSQRLQPQNEIQPRCFFSHCSDVGRPNLFSDLANDNENSSRGSSDHDLIFVVYVTSIRSYGGMRFDLTAKSLWNGNPLVTAVPQVSSVVMRLRREYLFLARIMFPQKDRITLLFYLLAISRIITDTDIDPITCPKDDLEFDIVRENIRDKLNFDILAALHPTPAVCGLPEEEARLLIKEIVGAQ</sequence>
<evidence type="ECO:0000256" key="6">
    <source>
        <dbReference type="ARBA" id="ARBA00023242"/>
    </source>
</evidence>
<organism evidence="7 8">
    <name type="scientific">Brassica rapa subsp. trilocularis</name>
    <dbReference type="NCBI Taxonomy" id="1813537"/>
    <lineage>
        <taxon>Eukaryota</taxon>
        <taxon>Viridiplantae</taxon>
        <taxon>Streptophyta</taxon>
        <taxon>Embryophyta</taxon>
        <taxon>Tracheophyta</taxon>
        <taxon>Spermatophyta</taxon>
        <taxon>Magnoliopsida</taxon>
        <taxon>eudicotyledons</taxon>
        <taxon>Gunneridae</taxon>
        <taxon>Pentapetalae</taxon>
        <taxon>rosids</taxon>
        <taxon>malvids</taxon>
        <taxon>Brassicales</taxon>
        <taxon>Brassicaceae</taxon>
        <taxon>Brassiceae</taxon>
        <taxon>Brassica</taxon>
    </lineage>
</organism>
<reference evidence="7 8" key="1">
    <citation type="submission" date="2021-03" db="EMBL/GenBank/DDBJ databases">
        <authorList>
            <person name="King G.J."/>
            <person name="Bancroft I."/>
            <person name="Baten A."/>
            <person name="Bloomfield J."/>
            <person name="Borpatragohain P."/>
            <person name="He Z."/>
            <person name="Irish N."/>
            <person name="Irwin J."/>
            <person name="Liu K."/>
            <person name="Mauleon R.P."/>
            <person name="Moore J."/>
            <person name="Morris R."/>
            <person name="Ostergaard L."/>
            <person name="Wang B."/>
            <person name="Wells R."/>
        </authorList>
    </citation>
    <scope>NUCLEOTIDE SEQUENCE [LARGE SCALE GENOMIC DNA]</scope>
    <source>
        <strain evidence="7">R-o-18</strain>
        <tissue evidence="7">Leaf</tissue>
    </source>
</reference>
<comment type="similarity">
    <text evidence="2">Belongs to the crooked-neck family.</text>
</comment>
<dbReference type="PANTHER" id="PTHR11246">
    <property type="entry name" value="PRE-MRNA SPLICING FACTOR"/>
    <property type="match status" value="1"/>
</dbReference>
<dbReference type="Gene3D" id="1.25.40.10">
    <property type="entry name" value="Tetratricopeptide repeat domain"/>
    <property type="match status" value="1"/>
</dbReference>
<evidence type="ECO:0000313" key="8">
    <source>
        <dbReference type="Proteomes" id="UP000823674"/>
    </source>
</evidence>
<name>A0ABQ7KNI9_BRACM</name>
<keyword evidence="8" id="KW-1185">Reference proteome</keyword>
<proteinExistence type="inferred from homology"/>
<evidence type="ECO:0000256" key="3">
    <source>
        <dbReference type="ARBA" id="ARBA00022664"/>
    </source>
</evidence>
<dbReference type="InterPro" id="IPR005801">
    <property type="entry name" value="ADC_synthase"/>
</dbReference>
<keyword evidence="5" id="KW-0508">mRNA splicing</keyword>
<accession>A0ABQ7KNI9</accession>
<keyword evidence="4" id="KW-0677">Repeat</keyword>
<dbReference type="Gene3D" id="3.60.120.10">
    <property type="entry name" value="Anthranilate synthase"/>
    <property type="match status" value="1"/>
</dbReference>
<gene>
    <name evidence="7" type="primary">A10g505260.1_BraROA</name>
    <name evidence="7" type="ORF">IGI04_040670</name>
</gene>
<comment type="subcellular location">
    <subcellularLocation>
        <location evidence="1">Nucleus</location>
    </subcellularLocation>
</comment>
<feature type="non-terminal residue" evidence="7">
    <location>
        <position position="1"/>
    </location>
</feature>
<dbReference type="InterPro" id="IPR045075">
    <property type="entry name" value="Syf1-like"/>
</dbReference>
<evidence type="ECO:0000256" key="4">
    <source>
        <dbReference type="ARBA" id="ARBA00022737"/>
    </source>
</evidence>
<evidence type="ECO:0000313" key="7">
    <source>
        <dbReference type="EMBL" id="KAG5376074.1"/>
    </source>
</evidence>
<evidence type="ECO:0000256" key="5">
    <source>
        <dbReference type="ARBA" id="ARBA00023187"/>
    </source>
</evidence>
<dbReference type="PANTHER" id="PTHR11246:SF3">
    <property type="entry name" value="CROOKED NECK-LIKE PROTEIN 1"/>
    <property type="match status" value="1"/>
</dbReference>
<keyword evidence="6" id="KW-0539">Nucleus</keyword>
<dbReference type="Proteomes" id="UP000823674">
    <property type="component" value="Chromosome A10"/>
</dbReference>
<dbReference type="SUPFAM" id="SSF48452">
    <property type="entry name" value="TPR-like"/>
    <property type="match status" value="1"/>
</dbReference>
<dbReference type="SUPFAM" id="SSF56322">
    <property type="entry name" value="ADC synthase"/>
    <property type="match status" value="1"/>
</dbReference>
<protein>
    <submittedName>
        <fullName evidence="7">Uncharacterized protein</fullName>
    </submittedName>
</protein>
<comment type="caution">
    <text evidence="7">The sequence shown here is derived from an EMBL/GenBank/DDBJ whole genome shotgun (WGS) entry which is preliminary data.</text>
</comment>
<dbReference type="InterPro" id="IPR011990">
    <property type="entry name" value="TPR-like_helical_dom_sf"/>
</dbReference>
<dbReference type="EMBL" id="JADBGQ010000010">
    <property type="protein sequence ID" value="KAG5376074.1"/>
    <property type="molecule type" value="Genomic_DNA"/>
</dbReference>
<evidence type="ECO:0000256" key="2">
    <source>
        <dbReference type="ARBA" id="ARBA00008644"/>
    </source>
</evidence>
<keyword evidence="3" id="KW-0507">mRNA processing</keyword>
<evidence type="ECO:0000256" key="1">
    <source>
        <dbReference type="ARBA" id="ARBA00004123"/>
    </source>
</evidence>